<evidence type="ECO:0000256" key="1">
    <source>
        <dbReference type="SAM" id="MobiDB-lite"/>
    </source>
</evidence>
<gene>
    <name evidence="2" type="ORF">Slin15195_G114420</name>
</gene>
<evidence type="ECO:0000313" key="3">
    <source>
        <dbReference type="Proteomes" id="UP001056384"/>
    </source>
</evidence>
<organism evidence="2 3">
    <name type="scientific">Septoria linicola</name>
    <dbReference type="NCBI Taxonomy" id="215465"/>
    <lineage>
        <taxon>Eukaryota</taxon>
        <taxon>Fungi</taxon>
        <taxon>Dikarya</taxon>
        <taxon>Ascomycota</taxon>
        <taxon>Pezizomycotina</taxon>
        <taxon>Dothideomycetes</taxon>
        <taxon>Dothideomycetidae</taxon>
        <taxon>Mycosphaerellales</taxon>
        <taxon>Mycosphaerellaceae</taxon>
        <taxon>Septoria</taxon>
    </lineage>
</organism>
<keyword evidence="3" id="KW-1185">Reference proteome</keyword>
<name>A0A9Q9B617_9PEZI</name>
<dbReference type="AlphaFoldDB" id="A0A9Q9B617"/>
<evidence type="ECO:0000313" key="2">
    <source>
        <dbReference type="EMBL" id="USW58123.1"/>
    </source>
</evidence>
<feature type="compositionally biased region" description="Basic and acidic residues" evidence="1">
    <location>
        <begin position="28"/>
        <end position="38"/>
    </location>
</feature>
<dbReference type="Proteomes" id="UP001056384">
    <property type="component" value="Chromosome 10"/>
</dbReference>
<accession>A0A9Q9B617</accession>
<reference evidence="2" key="1">
    <citation type="submission" date="2022-06" db="EMBL/GenBank/DDBJ databases">
        <title>Complete genome sequences of two strains of the flax pathogen Septoria linicola.</title>
        <authorList>
            <person name="Lapalu N."/>
            <person name="Simon A."/>
            <person name="Demenou B."/>
            <person name="Paumier D."/>
            <person name="Guillot M.-P."/>
            <person name="Gout L."/>
            <person name="Valade R."/>
        </authorList>
    </citation>
    <scope>NUCLEOTIDE SEQUENCE</scope>
    <source>
        <strain evidence="2">SE15195</strain>
    </source>
</reference>
<protein>
    <submittedName>
        <fullName evidence="2">Uncharacterized protein</fullName>
    </submittedName>
</protein>
<feature type="region of interest" description="Disordered" evidence="1">
    <location>
        <begin position="79"/>
        <end position="155"/>
    </location>
</feature>
<feature type="region of interest" description="Disordered" evidence="1">
    <location>
        <begin position="1"/>
        <end position="38"/>
    </location>
</feature>
<feature type="compositionally biased region" description="Basic and acidic residues" evidence="1">
    <location>
        <begin position="87"/>
        <end position="99"/>
    </location>
</feature>
<dbReference type="EMBL" id="CP099427">
    <property type="protein sequence ID" value="USW58123.1"/>
    <property type="molecule type" value="Genomic_DNA"/>
</dbReference>
<proteinExistence type="predicted"/>
<sequence>MPEASSHMPSSQRATEDDQTSQQAGGHESYDELYRLTPEFSRREQHLTLPKGLERTPDAAAVEGTNMFTHSCGARLDGHFQDMPSDAEVRDGQMSEHRNNQCGSAGLKRRHSSPADRRGAPGISVTQDKVGDPFGQDFVGPRLPKMPSKSTCMHNGDRQAKAANYDALIKHEGSMNVELSDNSIVGHARSIHRDKVQTSPSKVSQAACSSPILIHLPRTASDPRRLFFVFNMSNEDLTTRPSTTQHMLDVACRQAYADRAVLECTEHDERLFSVVFKSARQARKMEGTQIMLNGSLIGAEFCPPNRPCNFFWTGNAVDLSDGEVVSAVSSAFPDLQWRPLLYKQSNETVLEYVLFFQPCPGLLRLCLQIRRGEGETMKLWFRPKVPRSQCRMCYETHPARCYRRAKRLL</sequence>